<evidence type="ECO:0000256" key="2">
    <source>
        <dbReference type="ARBA" id="ARBA00012089"/>
    </source>
</evidence>
<dbReference type="FunCoup" id="A0A316WF98">
    <property type="interactions" value="20"/>
</dbReference>
<dbReference type="GeneID" id="37034712"/>
<dbReference type="Pfam" id="PF01902">
    <property type="entry name" value="Diphthami_syn_2"/>
    <property type="match status" value="2"/>
</dbReference>
<feature type="compositionally biased region" description="Acidic residues" evidence="10">
    <location>
        <begin position="702"/>
        <end position="722"/>
    </location>
</feature>
<evidence type="ECO:0000256" key="7">
    <source>
        <dbReference type="ARBA" id="ARBA00029814"/>
    </source>
</evidence>
<dbReference type="EMBL" id="KZ819353">
    <property type="protein sequence ID" value="PWN45965.1"/>
    <property type="molecule type" value="Genomic_DNA"/>
</dbReference>
<proteinExistence type="predicted"/>
<dbReference type="PANTHER" id="PTHR12196">
    <property type="entry name" value="DOMAIN OF UNKNOWN FUNCTION 71 DUF71 -CONTAINING PROTEIN"/>
    <property type="match status" value="1"/>
</dbReference>
<dbReference type="PANTHER" id="PTHR12196:SF2">
    <property type="entry name" value="DIPHTHINE--AMMONIA LIGASE"/>
    <property type="match status" value="1"/>
</dbReference>
<organism evidence="12 13">
    <name type="scientific">Ceraceosorus guamensis</name>
    <dbReference type="NCBI Taxonomy" id="1522189"/>
    <lineage>
        <taxon>Eukaryota</taxon>
        <taxon>Fungi</taxon>
        <taxon>Dikarya</taxon>
        <taxon>Basidiomycota</taxon>
        <taxon>Ustilaginomycotina</taxon>
        <taxon>Exobasidiomycetes</taxon>
        <taxon>Ceraceosorales</taxon>
        <taxon>Ceraceosoraceae</taxon>
        <taxon>Ceraceosorus</taxon>
    </lineage>
</organism>
<keyword evidence="13" id="KW-1185">Reference proteome</keyword>
<dbReference type="InterPro" id="IPR030662">
    <property type="entry name" value="DPH6/MJ0570"/>
</dbReference>
<dbReference type="InterPro" id="IPR006175">
    <property type="entry name" value="YjgF/YER057c/UK114"/>
</dbReference>
<keyword evidence="5" id="KW-0547">Nucleotide-binding</keyword>
<evidence type="ECO:0000256" key="4">
    <source>
        <dbReference type="ARBA" id="ARBA00022598"/>
    </source>
</evidence>
<keyword evidence="6" id="KW-0067">ATP-binding</keyword>
<dbReference type="Proteomes" id="UP000245783">
    <property type="component" value="Unassembled WGS sequence"/>
</dbReference>
<feature type="region of interest" description="Disordered" evidence="10">
    <location>
        <begin position="693"/>
        <end position="722"/>
    </location>
</feature>
<dbReference type="Pfam" id="PF01042">
    <property type="entry name" value="Ribonuc_L-PSP"/>
    <property type="match status" value="1"/>
</dbReference>
<evidence type="ECO:0000256" key="6">
    <source>
        <dbReference type="ARBA" id="ARBA00022840"/>
    </source>
</evidence>
<dbReference type="Gene3D" id="3.30.1330.40">
    <property type="entry name" value="RutC-like"/>
    <property type="match status" value="2"/>
</dbReference>
<evidence type="ECO:0000256" key="8">
    <source>
        <dbReference type="ARBA" id="ARBA00031552"/>
    </source>
</evidence>
<dbReference type="GO" id="GO:0017178">
    <property type="term" value="F:diphthine-ammonia ligase activity"/>
    <property type="evidence" value="ECO:0007669"/>
    <property type="project" value="UniProtKB-EC"/>
</dbReference>
<dbReference type="GO" id="GO:0017183">
    <property type="term" value="P:protein histidyl modification to diphthamide"/>
    <property type="evidence" value="ECO:0007669"/>
    <property type="project" value="TreeGrafter"/>
</dbReference>
<feature type="region of interest" description="Disordered" evidence="10">
    <location>
        <begin position="89"/>
        <end position="125"/>
    </location>
</feature>
<dbReference type="SUPFAM" id="SSF52402">
    <property type="entry name" value="Adenine nucleotide alpha hydrolases-like"/>
    <property type="match status" value="1"/>
</dbReference>
<dbReference type="InParanoid" id="A0A316WF98"/>
<dbReference type="SUPFAM" id="SSF55298">
    <property type="entry name" value="YjgF-like"/>
    <property type="match status" value="2"/>
</dbReference>
<dbReference type="RefSeq" id="XP_025373125.1">
    <property type="nucleotide sequence ID" value="XM_025512842.1"/>
</dbReference>
<evidence type="ECO:0000313" key="12">
    <source>
        <dbReference type="EMBL" id="PWN45965.1"/>
    </source>
</evidence>
<dbReference type="InterPro" id="IPR014729">
    <property type="entry name" value="Rossmann-like_a/b/a_fold"/>
</dbReference>
<dbReference type="GO" id="GO:0005524">
    <property type="term" value="F:ATP binding"/>
    <property type="evidence" value="ECO:0007669"/>
    <property type="project" value="UniProtKB-KW"/>
</dbReference>
<feature type="compositionally biased region" description="Low complexity" evidence="10">
    <location>
        <begin position="106"/>
        <end position="121"/>
    </location>
</feature>
<protein>
    <recommendedName>
        <fullName evidence="3">Diphthine--ammonia ligase</fullName>
        <ecNumber evidence="2">6.3.1.14</ecNumber>
    </recommendedName>
    <alternativeName>
        <fullName evidence="7">Diphthamide synthase</fullName>
    </alternativeName>
    <alternativeName>
        <fullName evidence="8">Diphthamide synthetase</fullName>
    </alternativeName>
</protein>
<reference evidence="12 13" key="1">
    <citation type="journal article" date="2018" name="Mol. Biol. Evol.">
        <title>Broad Genomic Sampling Reveals a Smut Pathogenic Ancestry of the Fungal Clade Ustilaginomycotina.</title>
        <authorList>
            <person name="Kijpornyongpan T."/>
            <person name="Mondo S.J."/>
            <person name="Barry K."/>
            <person name="Sandor L."/>
            <person name="Lee J."/>
            <person name="Lipzen A."/>
            <person name="Pangilinan J."/>
            <person name="LaButti K."/>
            <person name="Hainaut M."/>
            <person name="Henrissat B."/>
            <person name="Grigoriev I.V."/>
            <person name="Spatafora J.W."/>
            <person name="Aime M.C."/>
        </authorList>
    </citation>
    <scope>NUCLEOTIDE SEQUENCE [LARGE SCALE GENOMIC DNA]</scope>
    <source>
        <strain evidence="12 13">MCA 4658</strain>
    </source>
</reference>
<dbReference type="InterPro" id="IPR002761">
    <property type="entry name" value="Diphthami_syn_dom"/>
</dbReference>
<evidence type="ECO:0000259" key="11">
    <source>
        <dbReference type="Pfam" id="PF01902"/>
    </source>
</evidence>
<accession>A0A316WF98</accession>
<dbReference type="Gene3D" id="3.90.1490.10">
    <property type="entry name" value="putative n-type atp pyrophosphatase, domain 2"/>
    <property type="match status" value="1"/>
</dbReference>
<dbReference type="Gene3D" id="3.40.50.620">
    <property type="entry name" value="HUPs"/>
    <property type="match status" value="1"/>
</dbReference>
<dbReference type="InterPro" id="IPR035959">
    <property type="entry name" value="RutC-like_sf"/>
</dbReference>
<dbReference type="EC" id="6.3.1.14" evidence="2"/>
<dbReference type="CDD" id="cd01994">
    <property type="entry name" value="AANH_PF0828-like"/>
    <property type="match status" value="1"/>
</dbReference>
<dbReference type="FunFam" id="3.90.1490.10:FF:000001">
    <property type="entry name" value="Diphthine--ammonia ligase"/>
    <property type="match status" value="1"/>
</dbReference>
<evidence type="ECO:0000256" key="3">
    <source>
        <dbReference type="ARBA" id="ARBA00018426"/>
    </source>
</evidence>
<evidence type="ECO:0000256" key="1">
    <source>
        <dbReference type="ARBA" id="ARBA00005156"/>
    </source>
</evidence>
<evidence type="ECO:0000313" key="13">
    <source>
        <dbReference type="Proteomes" id="UP000245783"/>
    </source>
</evidence>
<keyword evidence="4" id="KW-0436">Ligase</keyword>
<evidence type="ECO:0000256" key="5">
    <source>
        <dbReference type="ARBA" id="ARBA00022741"/>
    </source>
</evidence>
<evidence type="ECO:0000256" key="9">
    <source>
        <dbReference type="ARBA" id="ARBA00048108"/>
    </source>
</evidence>
<gene>
    <name evidence="12" type="ORF">IE81DRAFT_319817</name>
</gene>
<comment type="catalytic activity">
    <reaction evidence="9">
        <text>diphthine-[translation elongation factor 2] + NH4(+) + ATP = diphthamide-[translation elongation factor 2] + AMP + diphosphate + H(+)</text>
        <dbReference type="Rhea" id="RHEA:19753"/>
        <dbReference type="Rhea" id="RHEA-COMP:10172"/>
        <dbReference type="Rhea" id="RHEA-COMP:10174"/>
        <dbReference type="ChEBI" id="CHEBI:15378"/>
        <dbReference type="ChEBI" id="CHEBI:16692"/>
        <dbReference type="ChEBI" id="CHEBI:28938"/>
        <dbReference type="ChEBI" id="CHEBI:30616"/>
        <dbReference type="ChEBI" id="CHEBI:33019"/>
        <dbReference type="ChEBI" id="CHEBI:82696"/>
        <dbReference type="ChEBI" id="CHEBI:456215"/>
        <dbReference type="EC" id="6.3.1.14"/>
    </reaction>
</comment>
<feature type="compositionally biased region" description="Polar residues" evidence="10">
    <location>
        <begin position="91"/>
        <end position="105"/>
    </location>
</feature>
<comment type="pathway">
    <text evidence="1">Protein modification; peptidyl-diphthamide biosynthesis.</text>
</comment>
<dbReference type="STRING" id="1522189.A0A316WF98"/>
<feature type="domain" description="Diphthamide synthase" evidence="11">
    <location>
        <begin position="1"/>
        <end position="77"/>
    </location>
</feature>
<dbReference type="NCBIfam" id="TIGR00290">
    <property type="entry name" value="MJ0570_dom"/>
    <property type="match status" value="1"/>
</dbReference>
<feature type="region of interest" description="Disordered" evidence="10">
    <location>
        <begin position="630"/>
        <end position="657"/>
    </location>
</feature>
<name>A0A316WF98_9BASI</name>
<feature type="domain" description="Diphthamide synthase" evidence="11">
    <location>
        <begin position="119"/>
        <end position="274"/>
    </location>
</feature>
<sequence>MKVVGLLSGGKDSCYNLCHAAKQGHEVVALATLGPPDGTEELDSYMYQTVGHDAVHLVAQAMELPLYKRVISGKPVKLGSDYGSRLPLPHQNASSSVATNKTSGFSASSENRAAASTSSTAEEQDETEDLYQLLLNVKQGYPDVEGVSVGAILSNYQRVRVEHVCLRADLKLLPLAFLWQRHQSQLLDEMCSAELEAVLVKVAGIGLEAKHLGKSLAQMRPTLKRLNDLYGSHVCGEGGEYETLTLDCPLFKRRIVLNETTTQVHSDSGFASVAYLQIKRAHLEKKSDDASTLQDVPVPPLLDALGERTRRAAASLGGPGDAVSGLAASVTRSRLRTAGPTFAKAIDEQPLYTASKKGHLLAVGGIHGKVSGEMPAVAKLANVSDDPAAELQSQITTAFQRLQDALAKYDLCLAHIHHLNLYLRSQSDFAQMNQIYSSMFGSEPPSRACVGVAIRGGNSECLSEDAALSSQRIDLVEKSQAKFVIDAVALDDGLRYRPGGEVTGQPRFARTVVHVQGRSYWAAANIGPYSQSVRADSHLTISGQIGLRPMDLSLAEDVPTQHAMALQHARRILQVALDAQGRASAHWIESCICWLEDGPSSCGQSGSFSLLDERQRRLRTAKAAWNAQIANRASGSDSGSDAEDEAQSPSFDETWLGSHASPSSIPITYALLPFGALPRGAAVEWQLTANDGSRGTARYPADDEANDANQEADSDSDGDSEEGVEMPLFAEANELLQLAENLWRVQWKSAGSLRGKKGFAVVHATRISTTEAASLPAPDPQSNNLVAGDNAERKSAFLRNALSIRILYSEQVDEWEARGLTEELLQSSLAEGTSPPALTFVPVVSVFSHSGRDEGPADLCLLIMTA</sequence>
<dbReference type="OrthoDB" id="686384at2759"/>
<dbReference type="AlphaFoldDB" id="A0A316WF98"/>
<evidence type="ECO:0000256" key="10">
    <source>
        <dbReference type="SAM" id="MobiDB-lite"/>
    </source>
</evidence>